<dbReference type="AlphaFoldDB" id="A0A263BRI4"/>
<evidence type="ECO:0000256" key="1">
    <source>
        <dbReference type="SAM" id="Phobius"/>
    </source>
</evidence>
<feature type="transmembrane region" description="Helical" evidence="1">
    <location>
        <begin position="25"/>
        <end position="41"/>
    </location>
</feature>
<feature type="transmembrane region" description="Helical" evidence="1">
    <location>
        <begin position="48"/>
        <end position="70"/>
    </location>
</feature>
<evidence type="ECO:0000313" key="2">
    <source>
        <dbReference type="EMBL" id="OZM56319.1"/>
    </source>
</evidence>
<protein>
    <submittedName>
        <fullName evidence="2">Uncharacterized protein</fullName>
    </submittedName>
</protein>
<dbReference type="Proteomes" id="UP000217083">
    <property type="component" value="Unassembled WGS sequence"/>
</dbReference>
<feature type="transmembrane region" description="Helical" evidence="1">
    <location>
        <begin position="76"/>
        <end position="97"/>
    </location>
</feature>
<proteinExistence type="predicted"/>
<organism evidence="2 3">
    <name type="scientific">Lottiidibacillus patelloidae</name>
    <dbReference type="NCBI Taxonomy" id="2670334"/>
    <lineage>
        <taxon>Bacteria</taxon>
        <taxon>Bacillati</taxon>
        <taxon>Bacillota</taxon>
        <taxon>Bacilli</taxon>
        <taxon>Bacillales</taxon>
        <taxon>Bacillaceae</taxon>
        <taxon>Lottiidibacillus</taxon>
    </lineage>
</organism>
<name>A0A263BRI4_9BACI</name>
<reference evidence="2 3" key="2">
    <citation type="submission" date="2017-09" db="EMBL/GenBank/DDBJ databases">
        <title>Bacillus patelloidae sp. nov., isolated from the intestinal tract of a marine limpet.</title>
        <authorList>
            <person name="Liu R."/>
            <person name="Dong C."/>
            <person name="Shao Z."/>
        </authorList>
    </citation>
    <scope>NUCLEOTIDE SEQUENCE [LARGE SCALE GENOMIC DNA]</scope>
    <source>
        <strain evidence="2 3">SA5d-4</strain>
    </source>
</reference>
<keyword evidence="1" id="KW-0472">Membrane</keyword>
<keyword evidence="1" id="KW-0812">Transmembrane</keyword>
<keyword evidence="3" id="KW-1185">Reference proteome</keyword>
<dbReference type="EMBL" id="NPIA01000007">
    <property type="protein sequence ID" value="OZM56319.1"/>
    <property type="molecule type" value="Genomic_DNA"/>
</dbReference>
<sequence length="100" mass="11908">MMIWIIMIVFSPFMAFACWYAKSKGIIAIFISSIIFMFISRQAFAFGFWYFDIMNILEFLLWIAMIFVLYQSPKQIIIVVPIGLLLYFLTTQLNLFWGMF</sequence>
<reference evidence="3" key="1">
    <citation type="submission" date="2017-08" db="EMBL/GenBank/DDBJ databases">
        <authorList>
            <person name="Huang Z."/>
        </authorList>
    </citation>
    <scope>NUCLEOTIDE SEQUENCE [LARGE SCALE GENOMIC DNA]</scope>
    <source>
        <strain evidence="3">SA5d-4</strain>
    </source>
</reference>
<keyword evidence="1" id="KW-1133">Transmembrane helix</keyword>
<accession>A0A263BRI4</accession>
<gene>
    <name evidence="2" type="ORF">CIB95_12960</name>
</gene>
<comment type="caution">
    <text evidence="2">The sequence shown here is derived from an EMBL/GenBank/DDBJ whole genome shotgun (WGS) entry which is preliminary data.</text>
</comment>
<evidence type="ECO:0000313" key="3">
    <source>
        <dbReference type="Proteomes" id="UP000217083"/>
    </source>
</evidence>